<feature type="compositionally biased region" description="Polar residues" evidence="1">
    <location>
        <begin position="29"/>
        <end position="61"/>
    </location>
</feature>
<sequence>MFASRKRGREDREDDLQHYAPDTKRSTLPFRTSPNTRHIRPLSQSRSRPAPLFTQTITPADSSEEENSPPFQSTNRAYRQDYPIFSTSSTLQGDQSFDSDMDMTDSLPLVSPRQWAQLPRTPSPKASPCSTEFRQSESKQTQNNVMGGRLPTPIYGHFQRSIDAKMDMGKTPESHASRLQQEIDYEDFIRRRRLPTPIDEDEAMETSTAMSGDMMDLRLSGHSRRGGVDYTYHPSQILGSSENNFTYQSSSDTLSSPAGYAVLPPRKLSFSMGPRAHCELCIRRVPGHSNHIIRT</sequence>
<evidence type="ECO:0000313" key="2">
    <source>
        <dbReference type="EMBL" id="CAF9938293.1"/>
    </source>
</evidence>
<dbReference type="EMBL" id="CAJPDR010000506">
    <property type="protein sequence ID" value="CAF9938293.1"/>
    <property type="molecule type" value="Genomic_DNA"/>
</dbReference>
<feature type="compositionally biased region" description="Polar residues" evidence="1">
    <location>
        <begin position="87"/>
        <end position="96"/>
    </location>
</feature>
<organism evidence="2 3">
    <name type="scientific">Alectoria fallacina</name>
    <dbReference type="NCBI Taxonomy" id="1903189"/>
    <lineage>
        <taxon>Eukaryota</taxon>
        <taxon>Fungi</taxon>
        <taxon>Dikarya</taxon>
        <taxon>Ascomycota</taxon>
        <taxon>Pezizomycotina</taxon>
        <taxon>Lecanoromycetes</taxon>
        <taxon>OSLEUM clade</taxon>
        <taxon>Lecanoromycetidae</taxon>
        <taxon>Lecanorales</taxon>
        <taxon>Lecanorineae</taxon>
        <taxon>Parmeliaceae</taxon>
        <taxon>Alectoria</taxon>
    </lineage>
</organism>
<evidence type="ECO:0000313" key="3">
    <source>
        <dbReference type="Proteomes" id="UP000664203"/>
    </source>
</evidence>
<feature type="region of interest" description="Disordered" evidence="1">
    <location>
        <begin position="1"/>
        <end position="75"/>
    </location>
</feature>
<name>A0A8H3GDM3_9LECA</name>
<comment type="caution">
    <text evidence="2">The sequence shown here is derived from an EMBL/GenBank/DDBJ whole genome shotgun (WGS) entry which is preliminary data.</text>
</comment>
<feature type="compositionally biased region" description="Polar residues" evidence="1">
    <location>
        <begin position="128"/>
        <end position="145"/>
    </location>
</feature>
<feature type="compositionally biased region" description="Basic and acidic residues" evidence="1">
    <location>
        <begin position="8"/>
        <end position="25"/>
    </location>
</feature>
<gene>
    <name evidence="2" type="ORF">ALECFALPRED_007597</name>
</gene>
<evidence type="ECO:0000256" key="1">
    <source>
        <dbReference type="SAM" id="MobiDB-lite"/>
    </source>
</evidence>
<feature type="region of interest" description="Disordered" evidence="1">
    <location>
        <begin position="87"/>
        <end position="151"/>
    </location>
</feature>
<dbReference type="AlphaFoldDB" id="A0A8H3GDM3"/>
<reference evidence="2" key="1">
    <citation type="submission" date="2021-03" db="EMBL/GenBank/DDBJ databases">
        <authorList>
            <person name="Tagirdzhanova G."/>
        </authorList>
    </citation>
    <scope>NUCLEOTIDE SEQUENCE</scope>
</reference>
<dbReference type="Proteomes" id="UP000664203">
    <property type="component" value="Unassembled WGS sequence"/>
</dbReference>
<protein>
    <submittedName>
        <fullName evidence="2">Uncharacterized protein</fullName>
    </submittedName>
</protein>
<keyword evidence="3" id="KW-1185">Reference proteome</keyword>
<accession>A0A8H3GDM3</accession>
<proteinExistence type="predicted"/>
<dbReference type="OrthoDB" id="2446291at2759"/>